<protein>
    <submittedName>
        <fullName evidence="1">Uncharacterized protein</fullName>
    </submittedName>
</protein>
<keyword evidence="2" id="KW-1185">Reference proteome</keyword>
<name>A0ACB9P2L2_9MYRT</name>
<accession>A0ACB9P2L2</accession>
<proteinExistence type="predicted"/>
<evidence type="ECO:0000313" key="1">
    <source>
        <dbReference type="EMBL" id="KAI4342810.1"/>
    </source>
</evidence>
<reference evidence="2" key="1">
    <citation type="journal article" date="2023" name="Front. Plant Sci.">
        <title>Chromosomal-level genome assembly of Melastoma candidum provides insights into trichome evolution.</title>
        <authorList>
            <person name="Zhong Y."/>
            <person name="Wu W."/>
            <person name="Sun C."/>
            <person name="Zou P."/>
            <person name="Liu Y."/>
            <person name="Dai S."/>
            <person name="Zhou R."/>
        </authorList>
    </citation>
    <scope>NUCLEOTIDE SEQUENCE [LARGE SCALE GENOMIC DNA]</scope>
</reference>
<gene>
    <name evidence="1" type="ORF">MLD38_027388</name>
</gene>
<evidence type="ECO:0000313" key="2">
    <source>
        <dbReference type="Proteomes" id="UP001057402"/>
    </source>
</evidence>
<dbReference type="Proteomes" id="UP001057402">
    <property type="component" value="Chromosome 7"/>
</dbReference>
<comment type="caution">
    <text evidence="1">The sequence shown here is derived from an EMBL/GenBank/DDBJ whole genome shotgun (WGS) entry which is preliminary data.</text>
</comment>
<dbReference type="EMBL" id="CM042886">
    <property type="protein sequence ID" value="KAI4342810.1"/>
    <property type="molecule type" value="Genomic_DNA"/>
</dbReference>
<sequence>MAATVPGIVVLPYSTTNQKPVIFNPFLMGTGCPLFPSPFWFFSPFSGAAGFRFDRWWRLVRAEDWLVLIWFGRRSHETLVGSLFLRKCLQFAVFLVNPGVII</sequence>
<organism evidence="1 2">
    <name type="scientific">Melastoma candidum</name>
    <dbReference type="NCBI Taxonomy" id="119954"/>
    <lineage>
        <taxon>Eukaryota</taxon>
        <taxon>Viridiplantae</taxon>
        <taxon>Streptophyta</taxon>
        <taxon>Embryophyta</taxon>
        <taxon>Tracheophyta</taxon>
        <taxon>Spermatophyta</taxon>
        <taxon>Magnoliopsida</taxon>
        <taxon>eudicotyledons</taxon>
        <taxon>Gunneridae</taxon>
        <taxon>Pentapetalae</taxon>
        <taxon>rosids</taxon>
        <taxon>malvids</taxon>
        <taxon>Myrtales</taxon>
        <taxon>Melastomataceae</taxon>
        <taxon>Melastomatoideae</taxon>
        <taxon>Melastomateae</taxon>
        <taxon>Melastoma</taxon>
    </lineage>
</organism>